<evidence type="ECO:0000313" key="1">
    <source>
        <dbReference type="EMBL" id="ORL47333.1"/>
    </source>
</evidence>
<accession>A0A1Y1TAC1</accession>
<dbReference type="InterPro" id="IPR015915">
    <property type="entry name" value="Kelch-typ_b-propeller"/>
</dbReference>
<sequence>MRNILAIGIVMLFAIQSFAQSLEGVILDSASKAPLQGVHVYYNNQINGVVSDSEGKFSINYEEATLNDSIYFSMLNYNKLSLSVREVLSRKSPILMVEASESLDEVSISSNKKNFKSVPFTEVENLPFGLFDFGSVLIEDKIYVVSGNTSLESHGFARKLSAEEAQNMAEPDNIMKALSQNTFSINHKEYSSVLLIYDIKDNKWTKEDHTNFSRRAMHQAGNYEGKIYSFGGKTLSRNRRYEYLDNTIEIYNIANKEISIDETNPHMAVNAASFIYKNSLVIMGGSVKKDAKTEDKEYSNKIHLQNLKTGLWYDLGNMPESKETQGILVHQKFYMVGGYNGQVLKGIESYDVKTRKWKREALLFEEMAQPALATKNNLLYIYENGKLCTFNVITKELKEYAISINRFAPTMHIYDHQLYIIGGLNDYNHNLTPQNGVFKINLNDIENSEVKRSENFGGIANAN</sequence>
<dbReference type="Proteomes" id="UP000192746">
    <property type="component" value="Unassembled WGS sequence"/>
</dbReference>
<dbReference type="SMART" id="SM00612">
    <property type="entry name" value="Kelch"/>
    <property type="match status" value="1"/>
</dbReference>
<dbReference type="AlphaFoldDB" id="A0A1Y1TAC1"/>
<dbReference type="EMBL" id="ARYN01000001">
    <property type="protein sequence ID" value="ORL47333.1"/>
    <property type="molecule type" value="Genomic_DNA"/>
</dbReference>
<dbReference type="RefSeq" id="WP_084839834.1">
    <property type="nucleotide sequence ID" value="NZ_ARYN01000001.1"/>
</dbReference>
<dbReference type="InterPro" id="IPR008969">
    <property type="entry name" value="CarboxyPept-like_regulatory"/>
</dbReference>
<reference evidence="1 2" key="1">
    <citation type="submission" date="2013-04" db="EMBL/GenBank/DDBJ databases">
        <title>Zunongwangia sp. 22II14-10F7 Genome Sequencing.</title>
        <authorList>
            <person name="Lai Q."/>
            <person name="Shao Z."/>
        </authorList>
    </citation>
    <scope>NUCLEOTIDE SEQUENCE [LARGE SCALE GENOMIC DNA]</scope>
    <source>
        <strain evidence="1 2">22II14-10F7</strain>
    </source>
</reference>
<protein>
    <submittedName>
        <fullName evidence="1">Kelch repeat-containing protein</fullName>
    </submittedName>
</protein>
<dbReference type="STRING" id="1185767.IIF7_01190"/>
<dbReference type="SUPFAM" id="SSF117281">
    <property type="entry name" value="Kelch motif"/>
    <property type="match status" value="1"/>
</dbReference>
<gene>
    <name evidence="1" type="ORF">IIF7_01190</name>
</gene>
<comment type="caution">
    <text evidence="1">The sequence shown here is derived from an EMBL/GenBank/DDBJ whole genome shotgun (WGS) entry which is preliminary data.</text>
</comment>
<name>A0A1Y1TAC1_9FLAO</name>
<dbReference type="InterPro" id="IPR006652">
    <property type="entry name" value="Kelch_1"/>
</dbReference>
<keyword evidence="2" id="KW-1185">Reference proteome</keyword>
<proteinExistence type="predicted"/>
<dbReference type="Pfam" id="PF13715">
    <property type="entry name" value="CarbopepD_reg_2"/>
    <property type="match status" value="1"/>
</dbReference>
<dbReference type="Gene3D" id="2.120.10.80">
    <property type="entry name" value="Kelch-type beta propeller"/>
    <property type="match status" value="1"/>
</dbReference>
<dbReference type="Pfam" id="PF24681">
    <property type="entry name" value="Kelch_KLHDC2_KLHL20_DRC7"/>
    <property type="match status" value="1"/>
</dbReference>
<dbReference type="OrthoDB" id="996574at2"/>
<organism evidence="1 2">
    <name type="scientific">Zunongwangia atlantica 22II14-10F7</name>
    <dbReference type="NCBI Taxonomy" id="1185767"/>
    <lineage>
        <taxon>Bacteria</taxon>
        <taxon>Pseudomonadati</taxon>
        <taxon>Bacteroidota</taxon>
        <taxon>Flavobacteriia</taxon>
        <taxon>Flavobacteriales</taxon>
        <taxon>Flavobacteriaceae</taxon>
        <taxon>Zunongwangia</taxon>
    </lineage>
</organism>
<dbReference type="SUPFAM" id="SSF49464">
    <property type="entry name" value="Carboxypeptidase regulatory domain-like"/>
    <property type="match status" value="1"/>
</dbReference>
<evidence type="ECO:0000313" key="2">
    <source>
        <dbReference type="Proteomes" id="UP000192746"/>
    </source>
</evidence>
<dbReference type="PANTHER" id="PTHR45632">
    <property type="entry name" value="LD33804P"/>
    <property type="match status" value="1"/>
</dbReference>